<keyword evidence="9 13" id="KW-0472">Membrane</keyword>
<dbReference type="PANTHER" id="PTHR24062">
    <property type="entry name" value="VOMERONASAL TYPE-1 RECEPTOR"/>
    <property type="match status" value="1"/>
</dbReference>
<dbReference type="SUPFAM" id="SSF81321">
    <property type="entry name" value="Family A G protein-coupled receptor-like"/>
    <property type="match status" value="1"/>
</dbReference>
<evidence type="ECO:0000256" key="5">
    <source>
        <dbReference type="ARBA" id="ARBA00022507"/>
    </source>
</evidence>
<dbReference type="OrthoDB" id="9606139at2759"/>
<feature type="transmembrane region" description="Helical" evidence="13">
    <location>
        <begin position="12"/>
        <end position="35"/>
    </location>
</feature>
<name>A0A6P8NF98_GEOSA</name>
<dbReference type="GO" id="GO:0016503">
    <property type="term" value="F:pheromone receptor activity"/>
    <property type="evidence" value="ECO:0007669"/>
    <property type="project" value="InterPro"/>
</dbReference>
<evidence type="ECO:0000256" key="6">
    <source>
        <dbReference type="ARBA" id="ARBA00022692"/>
    </source>
</evidence>
<evidence type="ECO:0000313" key="16">
    <source>
        <dbReference type="RefSeq" id="XP_033774532.1"/>
    </source>
</evidence>
<evidence type="ECO:0000256" key="11">
    <source>
        <dbReference type="ARBA" id="ARBA00023180"/>
    </source>
</evidence>
<keyword evidence="8 13" id="KW-0297">G-protein coupled receptor</keyword>
<dbReference type="AlphaFoldDB" id="A0A6P8NF98"/>
<evidence type="ECO:0000259" key="14">
    <source>
        <dbReference type="PROSITE" id="PS50262"/>
    </source>
</evidence>
<evidence type="ECO:0000256" key="8">
    <source>
        <dbReference type="ARBA" id="ARBA00023040"/>
    </source>
</evidence>
<evidence type="ECO:0000256" key="1">
    <source>
        <dbReference type="ARBA" id="ARBA00003878"/>
    </source>
</evidence>
<dbReference type="KEGG" id="gsh:117347552"/>
<feature type="transmembrane region" description="Helical" evidence="13">
    <location>
        <begin position="228"/>
        <end position="249"/>
    </location>
</feature>
<evidence type="ECO:0000256" key="13">
    <source>
        <dbReference type="RuleBase" id="RU364061"/>
    </source>
</evidence>
<dbReference type="FunFam" id="1.20.1070.10:FF:000033">
    <property type="entry name" value="Vomeronasal type-1 receptor"/>
    <property type="match status" value="1"/>
</dbReference>
<organism evidence="15 16">
    <name type="scientific">Geotrypetes seraphini</name>
    <name type="common">Gaboon caecilian</name>
    <name type="synonym">Caecilia seraphini</name>
    <dbReference type="NCBI Taxonomy" id="260995"/>
    <lineage>
        <taxon>Eukaryota</taxon>
        <taxon>Metazoa</taxon>
        <taxon>Chordata</taxon>
        <taxon>Craniata</taxon>
        <taxon>Vertebrata</taxon>
        <taxon>Euteleostomi</taxon>
        <taxon>Amphibia</taxon>
        <taxon>Gymnophiona</taxon>
        <taxon>Geotrypetes</taxon>
    </lineage>
</organism>
<dbReference type="FunCoup" id="A0A6P8NF98">
    <property type="interactions" value="3"/>
</dbReference>
<dbReference type="Pfam" id="PF03402">
    <property type="entry name" value="V1R"/>
    <property type="match status" value="1"/>
</dbReference>
<dbReference type="RefSeq" id="XP_033774532.1">
    <property type="nucleotide sequence ID" value="XM_033918641.1"/>
</dbReference>
<evidence type="ECO:0000256" key="2">
    <source>
        <dbReference type="ARBA" id="ARBA00004651"/>
    </source>
</evidence>
<protein>
    <recommendedName>
        <fullName evidence="13">Vomeronasal type-1 receptor</fullName>
    </recommendedName>
</protein>
<comment type="subcellular location">
    <subcellularLocation>
        <location evidence="2 13">Cell membrane</location>
        <topology evidence="2 13">Multi-pass membrane protein</topology>
    </subcellularLocation>
</comment>
<proteinExistence type="inferred from homology"/>
<dbReference type="InParanoid" id="A0A6P8NF98"/>
<evidence type="ECO:0000313" key="15">
    <source>
        <dbReference type="Proteomes" id="UP000515159"/>
    </source>
</evidence>
<evidence type="ECO:0000256" key="10">
    <source>
        <dbReference type="ARBA" id="ARBA00023170"/>
    </source>
</evidence>
<gene>
    <name evidence="16" type="primary">LOC117347552</name>
</gene>
<feature type="transmembrane region" description="Helical" evidence="13">
    <location>
        <begin position="179"/>
        <end position="207"/>
    </location>
</feature>
<keyword evidence="11" id="KW-0325">Glycoprotein</keyword>
<keyword evidence="6 13" id="KW-0812">Transmembrane</keyword>
<keyword evidence="12 13" id="KW-0807">Transducer</keyword>
<comment type="similarity">
    <text evidence="3 13">Belongs to the G-protein coupled receptor 1 family.</text>
</comment>
<dbReference type="Gene3D" id="1.20.1070.10">
    <property type="entry name" value="Rhodopsin 7-helix transmembrane proteins"/>
    <property type="match status" value="1"/>
</dbReference>
<keyword evidence="5 13" id="KW-0589">Pheromone response</keyword>
<dbReference type="GO" id="GO:0019236">
    <property type="term" value="P:response to pheromone"/>
    <property type="evidence" value="ECO:0007669"/>
    <property type="project" value="UniProtKB-KW"/>
</dbReference>
<keyword evidence="4 13" id="KW-1003">Cell membrane</keyword>
<reference evidence="16" key="1">
    <citation type="submission" date="2025-08" db="UniProtKB">
        <authorList>
            <consortium name="RefSeq"/>
        </authorList>
    </citation>
    <scope>IDENTIFICATION</scope>
</reference>
<dbReference type="GO" id="GO:0005886">
    <property type="term" value="C:plasma membrane"/>
    <property type="evidence" value="ECO:0007669"/>
    <property type="project" value="UniProtKB-SubCell"/>
</dbReference>
<dbReference type="InterPro" id="IPR017452">
    <property type="entry name" value="GPCR_Rhodpsn_7TM"/>
</dbReference>
<evidence type="ECO:0000256" key="12">
    <source>
        <dbReference type="ARBA" id="ARBA00023224"/>
    </source>
</evidence>
<sequence length="318" mass="36458">MEFKFTVKVILLLLQVSIGVPANAFVLMIYAYAAYGEKDLKPIDKIMCHLVFANLLRLLPKGPPEIMHNLGLNNILDDAGCKSINYITRTARGVSICVTSLLSIYQAITLAPPTTRWQFLKSRSQKDIIPHIVGFWLFNMVLYISFAKQLFAVKNGTRPRFTYDLGFCYSKFIEPPFYYINMLLIIGHDVFFVGLMLLSSVYILYVLKRHREQVKYLHSARQNSKAMAERTAATNVIKLVSLYVFFYGVDTGFMVYTSGLSSVSSLLSEVRVFLSSCYAVLSPFLIISFNMKMYRKFRYPHKEKQMKSTDMNACHLKI</sequence>
<dbReference type="InterPro" id="IPR004072">
    <property type="entry name" value="Vmron_rcpt_1"/>
</dbReference>
<keyword evidence="7 13" id="KW-1133">Transmembrane helix</keyword>
<keyword evidence="15" id="KW-1185">Reference proteome</keyword>
<accession>A0A6P8NF98</accession>
<feature type="transmembrane region" description="Helical" evidence="13">
    <location>
        <begin position="128"/>
        <end position="146"/>
    </location>
</feature>
<dbReference type="Proteomes" id="UP000515159">
    <property type="component" value="Chromosome 13"/>
</dbReference>
<comment type="function">
    <text evidence="1">Putative pheromone receptor.</text>
</comment>
<evidence type="ECO:0000256" key="3">
    <source>
        <dbReference type="ARBA" id="ARBA00010663"/>
    </source>
</evidence>
<feature type="domain" description="G-protein coupled receptors family 1 profile" evidence="14">
    <location>
        <begin position="22"/>
        <end position="286"/>
    </location>
</feature>
<dbReference type="GeneID" id="117347552"/>
<evidence type="ECO:0000256" key="4">
    <source>
        <dbReference type="ARBA" id="ARBA00022475"/>
    </source>
</evidence>
<keyword evidence="10 13" id="KW-0675">Receptor</keyword>
<feature type="transmembrane region" description="Helical" evidence="13">
    <location>
        <begin position="269"/>
        <end position="289"/>
    </location>
</feature>
<evidence type="ECO:0000256" key="7">
    <source>
        <dbReference type="ARBA" id="ARBA00022989"/>
    </source>
</evidence>
<dbReference type="PROSITE" id="PS50262">
    <property type="entry name" value="G_PROTEIN_RECEP_F1_2"/>
    <property type="match status" value="1"/>
</dbReference>
<evidence type="ECO:0000256" key="9">
    <source>
        <dbReference type="ARBA" id="ARBA00023136"/>
    </source>
</evidence>